<feature type="transmembrane region" description="Helical" evidence="1">
    <location>
        <begin position="34"/>
        <end position="54"/>
    </location>
</feature>
<dbReference type="RefSeq" id="WP_094827236.1">
    <property type="nucleotide sequence ID" value="NZ_NEVL01000003.1"/>
</dbReference>
<protein>
    <recommendedName>
        <fullName evidence="4">DUF805 domain-containing protein</fullName>
    </recommendedName>
</protein>
<accession>A0A261SI10</accession>
<evidence type="ECO:0000313" key="2">
    <source>
        <dbReference type="EMBL" id="OZI36430.1"/>
    </source>
</evidence>
<evidence type="ECO:0008006" key="4">
    <source>
        <dbReference type="Google" id="ProtNLM"/>
    </source>
</evidence>
<dbReference type="OrthoDB" id="8595906at2"/>
<feature type="transmembrane region" description="Helical" evidence="1">
    <location>
        <begin position="6"/>
        <end position="27"/>
    </location>
</feature>
<dbReference type="AlphaFoldDB" id="A0A261SI10"/>
<sequence length="68" mass="7937">MRNDATWHWVVLLIYCLVFVLPIALIVRKSGRSAWWVLTLFIPLANILFLWLFALTSWPALEKDEAGH</sequence>
<reference evidence="2 3" key="1">
    <citation type="submission" date="2017-05" db="EMBL/GenBank/DDBJ databases">
        <title>Complete and WGS of Bordetella genogroups.</title>
        <authorList>
            <person name="Spilker T."/>
            <person name="LiPuma J."/>
        </authorList>
    </citation>
    <scope>NUCLEOTIDE SEQUENCE [LARGE SCALE GENOMIC DNA]</scope>
    <source>
        <strain evidence="2 3">AU17610</strain>
    </source>
</reference>
<comment type="caution">
    <text evidence="2">The sequence shown here is derived from an EMBL/GenBank/DDBJ whole genome shotgun (WGS) entry which is preliminary data.</text>
</comment>
<keyword evidence="1" id="KW-1133">Transmembrane helix</keyword>
<gene>
    <name evidence="2" type="ORF">CEG14_15650</name>
</gene>
<proteinExistence type="predicted"/>
<dbReference type="EMBL" id="NEVL01000003">
    <property type="protein sequence ID" value="OZI36430.1"/>
    <property type="molecule type" value="Genomic_DNA"/>
</dbReference>
<evidence type="ECO:0000256" key="1">
    <source>
        <dbReference type="SAM" id="Phobius"/>
    </source>
</evidence>
<name>A0A261SI10_9BORD</name>
<keyword evidence="1" id="KW-0472">Membrane</keyword>
<keyword evidence="1" id="KW-0812">Transmembrane</keyword>
<organism evidence="2 3">
    <name type="scientific">Bordetella genomosp. 1</name>
    <dbReference type="NCBI Taxonomy" id="1395607"/>
    <lineage>
        <taxon>Bacteria</taxon>
        <taxon>Pseudomonadati</taxon>
        <taxon>Pseudomonadota</taxon>
        <taxon>Betaproteobacteria</taxon>
        <taxon>Burkholderiales</taxon>
        <taxon>Alcaligenaceae</taxon>
        <taxon>Bordetella</taxon>
    </lineage>
</organism>
<evidence type="ECO:0000313" key="3">
    <source>
        <dbReference type="Proteomes" id="UP000217005"/>
    </source>
</evidence>
<dbReference type="Proteomes" id="UP000217005">
    <property type="component" value="Unassembled WGS sequence"/>
</dbReference>